<evidence type="ECO:0000313" key="2">
    <source>
        <dbReference type="Proteomes" id="UP000176300"/>
    </source>
</evidence>
<dbReference type="AlphaFoldDB" id="A0A1F6NG21"/>
<proteinExistence type="predicted"/>
<protein>
    <submittedName>
        <fullName evidence="1">Uncharacterized protein</fullName>
    </submittedName>
</protein>
<comment type="caution">
    <text evidence="1">The sequence shown here is derived from an EMBL/GenBank/DDBJ whole genome shotgun (WGS) entry which is preliminary data.</text>
</comment>
<organism evidence="1 2">
    <name type="scientific">Candidatus Magasanikbacteria bacterium RIFOXYB1_FULL_40_15</name>
    <dbReference type="NCBI Taxonomy" id="1798697"/>
    <lineage>
        <taxon>Bacteria</taxon>
        <taxon>Candidatus Magasanikiibacteriota</taxon>
    </lineage>
</organism>
<name>A0A1F6NG21_9BACT</name>
<accession>A0A1F6NG21</accession>
<dbReference type="EMBL" id="MFQS01000032">
    <property type="protein sequence ID" value="OGH82728.1"/>
    <property type="molecule type" value="Genomic_DNA"/>
</dbReference>
<reference evidence="1 2" key="1">
    <citation type="journal article" date="2016" name="Nat. Commun.">
        <title>Thousands of microbial genomes shed light on interconnected biogeochemical processes in an aquifer system.</title>
        <authorList>
            <person name="Anantharaman K."/>
            <person name="Brown C.T."/>
            <person name="Hug L.A."/>
            <person name="Sharon I."/>
            <person name="Castelle C.J."/>
            <person name="Probst A.J."/>
            <person name="Thomas B.C."/>
            <person name="Singh A."/>
            <person name="Wilkins M.J."/>
            <person name="Karaoz U."/>
            <person name="Brodie E.L."/>
            <person name="Williams K.H."/>
            <person name="Hubbard S.S."/>
            <person name="Banfield J.F."/>
        </authorList>
    </citation>
    <scope>NUCLEOTIDE SEQUENCE [LARGE SCALE GENOMIC DNA]</scope>
</reference>
<gene>
    <name evidence="1" type="ORF">A2373_00610</name>
</gene>
<dbReference type="STRING" id="1798697.A2373_00610"/>
<evidence type="ECO:0000313" key="1">
    <source>
        <dbReference type="EMBL" id="OGH82728.1"/>
    </source>
</evidence>
<sequence>MATFKDMEKVWNEWMSSHYVGDETLLKGIDLLEEIGEAYVEENGFSSISSAIGKIDSKVEFGEKALAAYQRLLDFIEKNKSN</sequence>
<dbReference type="Proteomes" id="UP000176300">
    <property type="component" value="Unassembled WGS sequence"/>
</dbReference>